<proteinExistence type="predicted"/>
<protein>
    <submittedName>
        <fullName evidence="1">Uncharacterized protein</fullName>
    </submittedName>
</protein>
<reference evidence="1" key="1">
    <citation type="submission" date="2023-08" db="EMBL/GenBank/DDBJ databases">
        <authorList>
            <person name="Audoor S."/>
            <person name="Bilcke G."/>
        </authorList>
    </citation>
    <scope>NUCLEOTIDE SEQUENCE</scope>
</reference>
<dbReference type="EMBL" id="CAKOGP040000968">
    <property type="protein sequence ID" value="CAJ1940851.1"/>
    <property type="molecule type" value="Genomic_DNA"/>
</dbReference>
<dbReference type="Proteomes" id="UP001295423">
    <property type="component" value="Unassembled WGS sequence"/>
</dbReference>
<organism evidence="1 2">
    <name type="scientific">Cylindrotheca closterium</name>
    <dbReference type="NCBI Taxonomy" id="2856"/>
    <lineage>
        <taxon>Eukaryota</taxon>
        <taxon>Sar</taxon>
        <taxon>Stramenopiles</taxon>
        <taxon>Ochrophyta</taxon>
        <taxon>Bacillariophyta</taxon>
        <taxon>Bacillariophyceae</taxon>
        <taxon>Bacillariophycidae</taxon>
        <taxon>Bacillariales</taxon>
        <taxon>Bacillariaceae</taxon>
        <taxon>Cylindrotheca</taxon>
    </lineage>
</organism>
<accession>A0AAD2FHF5</accession>
<evidence type="ECO:0000313" key="1">
    <source>
        <dbReference type="EMBL" id="CAJ1940851.1"/>
    </source>
</evidence>
<keyword evidence="2" id="KW-1185">Reference proteome</keyword>
<evidence type="ECO:0000313" key="2">
    <source>
        <dbReference type="Proteomes" id="UP001295423"/>
    </source>
</evidence>
<gene>
    <name evidence="1" type="ORF">CYCCA115_LOCUS7244</name>
</gene>
<name>A0AAD2FHF5_9STRA</name>
<dbReference type="CDD" id="cd09272">
    <property type="entry name" value="RNase_HI_RT_Ty1"/>
    <property type="match status" value="1"/>
</dbReference>
<sequence>MASFDLTNSMATPTGSMPPKLRWICLQGTRSLWIWGEEPQCQKITKSSESNLSMPLNIVTYVLPNKTKPSCLLTDQSVVGIIHYLLNGNPINFFSKEQSTVETATCGSEFVATQTCVKQISDLQQTLRYLGVPIKGQSYMFGDNECVVNSSSRPEARLHKGHVALSFNRVREAVACNMLSFIHIDGVLNPADILSKHRGHQQIWPLLRTLMLVW</sequence>
<dbReference type="AlphaFoldDB" id="A0AAD2FHF5"/>
<comment type="caution">
    <text evidence="1">The sequence shown here is derived from an EMBL/GenBank/DDBJ whole genome shotgun (WGS) entry which is preliminary data.</text>
</comment>